<dbReference type="AlphaFoldDB" id="A0A5A9PET8"/>
<feature type="region of interest" description="Disordered" evidence="1">
    <location>
        <begin position="403"/>
        <end position="431"/>
    </location>
</feature>
<name>A0A5A9PET8_9TELE</name>
<feature type="region of interest" description="Disordered" evidence="1">
    <location>
        <begin position="767"/>
        <end position="814"/>
    </location>
</feature>
<feature type="compositionally biased region" description="Polar residues" evidence="1">
    <location>
        <begin position="218"/>
        <end position="230"/>
    </location>
</feature>
<feature type="region of interest" description="Disordered" evidence="1">
    <location>
        <begin position="136"/>
        <end position="171"/>
    </location>
</feature>
<feature type="compositionally biased region" description="Polar residues" evidence="1">
    <location>
        <begin position="31"/>
        <end position="43"/>
    </location>
</feature>
<dbReference type="PANTHER" id="PTHR33775:SF1">
    <property type="entry name" value="PROLINE-RICH BASIC PROTEIN 1"/>
    <property type="match status" value="1"/>
</dbReference>
<dbReference type="GO" id="GO:0005654">
    <property type="term" value="C:nucleoplasm"/>
    <property type="evidence" value="ECO:0007669"/>
    <property type="project" value="TreeGrafter"/>
</dbReference>
<evidence type="ECO:0000259" key="2">
    <source>
        <dbReference type="Pfam" id="PF15232"/>
    </source>
</evidence>
<sequence length="1194" mass="132206">MVFQYCCIKGFQTSIMEGHFPSDLLKEITKSSPSINEKVSQNIRQRDEGESDPEQADDIMDDSTSSYYNALCSLSEFGEDMDYRTHTLSTECLVEGELLDCTTSVEGITSKSTKTPMVQPIKDTFLSQDYKTQEELDTKLPNVSKQQYRKQEHSGTLPKEDLATQQPRPREGLSACLAESRFDRGGYIRGHVVNEGQGEGSCKKEQAELSLRSRNRKCLQTASQHSQPASKSHESRHTVIQSVSPQPGSNPRYRHLLVHRVWKSRPGTASGCPDHSPTNSLAARDNPATPQTIPQRTSSMGTKLAEASSKVGTLVNLAQVRSSCSEAEYLHVFSSTCRPSHQPSADASHNNWTDDVLSFKMQMYSKAQNKSAFSGSSCFECIDVAVETTEEINQGLKTVPKRQIQLKRRDTAESHTRENDNITRQLPQTPMRTRDIFQRQHSMPAAFHQESHMADQTSVQAERKQRLQKSFSLDETSSKTKMASCMLTSVLSKKMQHEQNLRSMDSTDASINVNSKTTNFCLHLSGKDAHAEMTKPKQSAFFQNASLNTECSSFQQYNIVNSKIQPRPFSKHSFNPLLTGIERSEFHGSSTEITVTSENEKEEKVIPREEATQLPNLSPGAMLSCDSAKERTWNLSAATSVAISPHPPVKTTPEECHMGQRIHKQPNVTQNLTHLLDKQELHGVSMESTLCPTNIACLISDLEANTMDAVPQDDEGGIKKEQESNKEQVKLTSLGVQGQRKLKAMAPVHVVRDMRSLVKNTYNLPFKGPAESTHEPSRSAPLFQQSLPNQNNNRDEEKGEEYRQDKKPVVRKVTPPLSLDKVRNMASHHAIPIGCSTKANPPAESKDKIHTVGFTKVSPTKANHCGMSKPPGTQSSQVRFCKGDVTSNDTNLKPTNRKDRPQQTKEEPTKGELNKAGQETDSDNDQPSKFHNVPVALPYYSPTVNVEQQDHAKMISNDHQTPCLPPRSQNSVGPLSSCVLTVASTPMLPSFYYNANPLGYQTISPQIGAVHGYVQGPLLFQTPLFNHPPASNSHSPLLGSLSEDGKMLGQQILTDSSTNHAEKEESMPFPEGIQNTIFVSPLSAEARLRGAGVLGPETGGSIAAGQHPCQLLLDPESGHCFYVEMTQLPQRKMLFDPQTCQFVEVLLPQQTLTSAILSPPCGIPFASLHIPPMYVPHYSPYVQTHPQVFQPPAP</sequence>
<keyword evidence="4" id="KW-1185">Reference proteome</keyword>
<feature type="compositionally biased region" description="Polar residues" evidence="1">
    <location>
        <begin position="782"/>
        <end position="792"/>
    </location>
</feature>
<dbReference type="InterPro" id="IPR052303">
    <property type="entry name" value="CEFIP"/>
</dbReference>
<comment type="caution">
    <text evidence="3">The sequence shown here is derived from an EMBL/GenBank/DDBJ whole genome shotgun (WGS) entry which is preliminary data.</text>
</comment>
<feature type="compositionally biased region" description="Basic and acidic residues" evidence="1">
    <location>
        <begin position="407"/>
        <end position="421"/>
    </location>
</feature>
<feature type="compositionally biased region" description="Acidic residues" evidence="1">
    <location>
        <begin position="49"/>
        <end position="61"/>
    </location>
</feature>
<feature type="region of interest" description="Disordered" evidence="1">
    <location>
        <begin position="213"/>
        <end position="252"/>
    </location>
</feature>
<feature type="region of interest" description="Disordered" evidence="1">
    <location>
        <begin position="267"/>
        <end position="300"/>
    </location>
</feature>
<protein>
    <recommendedName>
        <fullName evidence="2">DUF4585 domain-containing protein</fullName>
    </recommendedName>
</protein>
<reference evidence="3 4" key="1">
    <citation type="journal article" date="2019" name="Mol. Ecol. Resour.">
        <title>Chromosome-level genome assembly of Triplophysa tibetana, a fish adapted to the harsh high-altitude environment of the Tibetan Plateau.</title>
        <authorList>
            <person name="Yang X."/>
            <person name="Liu H."/>
            <person name="Ma Z."/>
            <person name="Zou Y."/>
            <person name="Zou M."/>
            <person name="Mao Y."/>
            <person name="Li X."/>
            <person name="Wang H."/>
            <person name="Chen T."/>
            <person name="Wang W."/>
            <person name="Yang R."/>
        </authorList>
    </citation>
    <scope>NUCLEOTIDE SEQUENCE [LARGE SCALE GENOMIC DNA]</scope>
    <source>
        <strain evidence="3">TTIB1903HZAU</strain>
        <tissue evidence="3">Muscle</tissue>
    </source>
</reference>
<proteinExistence type="predicted"/>
<feature type="region of interest" description="Disordered" evidence="1">
    <location>
        <begin position="861"/>
        <end position="930"/>
    </location>
</feature>
<evidence type="ECO:0000313" key="4">
    <source>
        <dbReference type="Proteomes" id="UP000324632"/>
    </source>
</evidence>
<gene>
    <name evidence="3" type="ORF">E1301_Tti008168</name>
</gene>
<dbReference type="PANTHER" id="PTHR33775">
    <property type="entry name" value="CARDIAC-ENRICHED FHL2-INTERACTING PROTEIN-RELATED"/>
    <property type="match status" value="1"/>
</dbReference>
<organism evidence="3 4">
    <name type="scientific">Triplophysa tibetana</name>
    <dbReference type="NCBI Taxonomy" id="1572043"/>
    <lineage>
        <taxon>Eukaryota</taxon>
        <taxon>Metazoa</taxon>
        <taxon>Chordata</taxon>
        <taxon>Craniata</taxon>
        <taxon>Vertebrata</taxon>
        <taxon>Euteleostomi</taxon>
        <taxon>Actinopterygii</taxon>
        <taxon>Neopterygii</taxon>
        <taxon>Teleostei</taxon>
        <taxon>Ostariophysi</taxon>
        <taxon>Cypriniformes</taxon>
        <taxon>Nemacheilidae</taxon>
        <taxon>Triplophysa</taxon>
    </lineage>
</organism>
<feature type="compositionally biased region" description="Basic and acidic residues" evidence="1">
    <location>
        <begin position="793"/>
        <end position="808"/>
    </location>
</feature>
<feature type="compositionally biased region" description="Polar residues" evidence="1">
    <location>
        <begin position="885"/>
        <end position="894"/>
    </location>
</feature>
<feature type="region of interest" description="Disordered" evidence="1">
    <location>
        <begin position="709"/>
        <end position="730"/>
    </location>
</feature>
<accession>A0A5A9PET8</accession>
<feature type="domain" description="DUF4585" evidence="2">
    <location>
        <begin position="1106"/>
        <end position="1172"/>
    </location>
</feature>
<evidence type="ECO:0000313" key="3">
    <source>
        <dbReference type="EMBL" id="KAA0720205.1"/>
    </source>
</evidence>
<evidence type="ECO:0000256" key="1">
    <source>
        <dbReference type="SAM" id="MobiDB-lite"/>
    </source>
</evidence>
<dbReference type="EMBL" id="SOYY01000006">
    <property type="protein sequence ID" value="KAA0720205.1"/>
    <property type="molecule type" value="Genomic_DNA"/>
</dbReference>
<feature type="compositionally biased region" description="Basic and acidic residues" evidence="1">
    <location>
        <begin position="716"/>
        <end position="729"/>
    </location>
</feature>
<feature type="compositionally biased region" description="Basic and acidic residues" evidence="1">
    <location>
        <begin position="149"/>
        <end position="162"/>
    </location>
</feature>
<feature type="compositionally biased region" description="Polar residues" evidence="1">
    <location>
        <begin position="238"/>
        <end position="249"/>
    </location>
</feature>
<dbReference type="Pfam" id="PF15232">
    <property type="entry name" value="DUF4585"/>
    <property type="match status" value="1"/>
</dbReference>
<dbReference type="Proteomes" id="UP000324632">
    <property type="component" value="Chromosome 6"/>
</dbReference>
<feature type="compositionally biased region" description="Polar residues" evidence="1">
    <location>
        <begin position="288"/>
        <end position="300"/>
    </location>
</feature>
<dbReference type="InterPro" id="IPR027838">
    <property type="entry name" value="DUF4585"/>
</dbReference>
<feature type="region of interest" description="Disordered" evidence="1">
    <location>
        <begin position="31"/>
        <end position="61"/>
    </location>
</feature>
<feature type="compositionally biased region" description="Basic and acidic residues" evidence="1">
    <location>
        <begin position="896"/>
        <end position="913"/>
    </location>
</feature>
<feature type="compositionally biased region" description="Polar residues" evidence="1">
    <location>
        <begin position="422"/>
        <end position="431"/>
    </location>
</feature>